<feature type="domain" description="UspA" evidence="5">
    <location>
        <begin position="152"/>
        <end position="292"/>
    </location>
</feature>
<dbReference type="SUPFAM" id="SSF52402">
    <property type="entry name" value="Adenine nucleotide alpha hydrolases-like"/>
    <property type="match status" value="2"/>
</dbReference>
<dbReference type="PANTHER" id="PTHR47892">
    <property type="entry name" value="UNIVERSAL STRESS PROTEIN E"/>
    <property type="match status" value="1"/>
</dbReference>
<evidence type="ECO:0000256" key="4">
    <source>
        <dbReference type="ARBA" id="ARBA00037131"/>
    </source>
</evidence>
<dbReference type="EMBL" id="CP016634">
    <property type="protein sequence ID" value="ANY86585.1"/>
    <property type="molecule type" value="Genomic_DNA"/>
</dbReference>
<keyword evidence="3" id="KW-0963">Cytoplasm</keyword>
<reference evidence="6" key="1">
    <citation type="submission" date="2016-07" db="EMBL/GenBank/DDBJ databases">
        <title>New class B carbapenemase carried by novel plasmid in Pseudomonas putida enviromental strain in eastern Amazonia.</title>
        <authorList>
            <person name="Souza C.O."/>
            <person name="Lima K.V."/>
            <person name="Brasiliense D.M."/>
            <person name="Perez-Chaparro P.J."/>
            <person name="Mamizuka E.M."/>
            <person name="Lima M.O."/>
            <person name="Lima L.N."/>
            <person name="McCulloch J.A."/>
        </authorList>
    </citation>
    <scope>NUCLEOTIDE SEQUENCE [LARGE SCALE GENOMIC DNA]</scope>
    <source>
        <strain evidence="6">IEC33019</strain>
    </source>
</reference>
<evidence type="ECO:0000313" key="6">
    <source>
        <dbReference type="EMBL" id="ANY86585.1"/>
    </source>
</evidence>
<dbReference type="RefSeq" id="WP_070091541.1">
    <property type="nucleotide sequence ID" value="NZ_CP016634.1"/>
</dbReference>
<proteinExistence type="inferred from homology"/>
<dbReference type="Gene3D" id="3.40.50.12370">
    <property type="match status" value="1"/>
</dbReference>
<comment type="similarity">
    <text evidence="2">Belongs to the universal stress protein A family.</text>
</comment>
<accession>A0A1B2F300</accession>
<dbReference type="InterPro" id="IPR006016">
    <property type="entry name" value="UspA"/>
</dbReference>
<name>A0A1B2F300_PSEPU</name>
<evidence type="ECO:0000256" key="2">
    <source>
        <dbReference type="ARBA" id="ARBA00008791"/>
    </source>
</evidence>
<comment type="subcellular location">
    <subcellularLocation>
        <location evidence="1">Cytoplasm</location>
    </subcellularLocation>
</comment>
<dbReference type="PANTHER" id="PTHR47892:SF1">
    <property type="entry name" value="UNIVERSAL STRESS PROTEIN E"/>
    <property type="match status" value="1"/>
</dbReference>
<sequence>MSPYRRILVIMTKTEPRPAALRRALALADASGAALHVLAVHEPAELQLHHALQEPAVSTAAFAHFSAELKALLDEQGAHQTRPSFEAVQTLDARDFIPAYIAKFAPDLVIKDCPVSSMVDQIAQTSLDYALLHAGQGAFQFVPANAPAMPAQVLIAVDVASPQPAQQALNHQLVEAGQQLARLCKGQAHLLSAYDLPMAMLANAALAEPWAQEVRESLRVPFDALADAHGIAYSHRYFVEGAPLRTIKAHISSLMIDVVVVGVVQPKRWAKLIGDTTDRLLGNAPCSILAIRPKPAG</sequence>
<comment type="function">
    <text evidence="4">Required for resistance to DNA-damaging agents.</text>
</comment>
<evidence type="ECO:0000256" key="1">
    <source>
        <dbReference type="ARBA" id="ARBA00004496"/>
    </source>
</evidence>
<protein>
    <recommendedName>
        <fullName evidence="5">UspA domain-containing protein</fullName>
    </recommendedName>
</protein>
<organism evidence="6">
    <name type="scientific">Pseudomonas putida</name>
    <name type="common">Arthrobacter siderocapsulatus</name>
    <dbReference type="NCBI Taxonomy" id="303"/>
    <lineage>
        <taxon>Bacteria</taxon>
        <taxon>Pseudomonadati</taxon>
        <taxon>Pseudomonadota</taxon>
        <taxon>Gammaproteobacteria</taxon>
        <taxon>Pseudomonadales</taxon>
        <taxon>Pseudomonadaceae</taxon>
        <taxon>Pseudomonas</taxon>
    </lineage>
</organism>
<dbReference type="AlphaFoldDB" id="A0A1B2F300"/>
<dbReference type="GO" id="GO:0005737">
    <property type="term" value="C:cytoplasm"/>
    <property type="evidence" value="ECO:0007669"/>
    <property type="project" value="UniProtKB-SubCell"/>
</dbReference>
<gene>
    <name evidence="6" type="ORF">IEC33019_1011</name>
</gene>
<feature type="domain" description="UspA" evidence="5">
    <location>
        <begin position="4"/>
        <end position="110"/>
    </location>
</feature>
<dbReference type="Pfam" id="PF00582">
    <property type="entry name" value="Usp"/>
    <property type="match status" value="2"/>
</dbReference>
<evidence type="ECO:0000256" key="3">
    <source>
        <dbReference type="ARBA" id="ARBA00022490"/>
    </source>
</evidence>
<evidence type="ECO:0000259" key="5">
    <source>
        <dbReference type="Pfam" id="PF00582"/>
    </source>
</evidence>